<evidence type="ECO:0000313" key="1">
    <source>
        <dbReference type="EMBL" id="KAH3809953.1"/>
    </source>
</evidence>
<sequence length="50" mass="5853">MPTILEGFNEQRTPMSRVCTVRPSTYSWRERKVQKRGIGEMLPVWVGSKE</sequence>
<reference evidence="1" key="1">
    <citation type="journal article" date="2019" name="bioRxiv">
        <title>The Genome of the Zebra Mussel, Dreissena polymorpha: A Resource for Invasive Species Research.</title>
        <authorList>
            <person name="McCartney M.A."/>
            <person name="Auch B."/>
            <person name="Kono T."/>
            <person name="Mallez S."/>
            <person name="Zhang Y."/>
            <person name="Obille A."/>
            <person name="Becker A."/>
            <person name="Abrahante J.E."/>
            <person name="Garbe J."/>
            <person name="Badalamenti J.P."/>
            <person name="Herman A."/>
            <person name="Mangelson H."/>
            <person name="Liachko I."/>
            <person name="Sullivan S."/>
            <person name="Sone E.D."/>
            <person name="Koren S."/>
            <person name="Silverstein K.A.T."/>
            <person name="Beckman K.B."/>
            <person name="Gohl D.M."/>
        </authorList>
    </citation>
    <scope>NUCLEOTIDE SEQUENCE</scope>
    <source>
        <strain evidence="1">Duluth1</strain>
        <tissue evidence="1">Whole animal</tissue>
    </source>
</reference>
<organism evidence="1 2">
    <name type="scientific">Dreissena polymorpha</name>
    <name type="common">Zebra mussel</name>
    <name type="synonym">Mytilus polymorpha</name>
    <dbReference type="NCBI Taxonomy" id="45954"/>
    <lineage>
        <taxon>Eukaryota</taxon>
        <taxon>Metazoa</taxon>
        <taxon>Spiralia</taxon>
        <taxon>Lophotrochozoa</taxon>
        <taxon>Mollusca</taxon>
        <taxon>Bivalvia</taxon>
        <taxon>Autobranchia</taxon>
        <taxon>Heteroconchia</taxon>
        <taxon>Euheterodonta</taxon>
        <taxon>Imparidentia</taxon>
        <taxon>Neoheterodontei</taxon>
        <taxon>Myida</taxon>
        <taxon>Dreissenoidea</taxon>
        <taxon>Dreissenidae</taxon>
        <taxon>Dreissena</taxon>
    </lineage>
</organism>
<dbReference type="AlphaFoldDB" id="A0A9D4G736"/>
<name>A0A9D4G736_DREPO</name>
<comment type="caution">
    <text evidence="1">The sequence shown here is derived from an EMBL/GenBank/DDBJ whole genome shotgun (WGS) entry which is preliminary data.</text>
</comment>
<dbReference type="EMBL" id="JAIWYP010000006">
    <property type="protein sequence ID" value="KAH3809953.1"/>
    <property type="molecule type" value="Genomic_DNA"/>
</dbReference>
<keyword evidence="2" id="KW-1185">Reference proteome</keyword>
<protein>
    <submittedName>
        <fullName evidence="1">Uncharacterized protein</fullName>
    </submittedName>
</protein>
<gene>
    <name evidence="1" type="ORF">DPMN_138335</name>
</gene>
<accession>A0A9D4G736</accession>
<proteinExistence type="predicted"/>
<dbReference type="Proteomes" id="UP000828390">
    <property type="component" value="Unassembled WGS sequence"/>
</dbReference>
<evidence type="ECO:0000313" key="2">
    <source>
        <dbReference type="Proteomes" id="UP000828390"/>
    </source>
</evidence>
<reference evidence="1" key="2">
    <citation type="submission" date="2020-11" db="EMBL/GenBank/DDBJ databases">
        <authorList>
            <person name="McCartney M.A."/>
            <person name="Auch B."/>
            <person name="Kono T."/>
            <person name="Mallez S."/>
            <person name="Becker A."/>
            <person name="Gohl D.M."/>
            <person name="Silverstein K.A.T."/>
            <person name="Koren S."/>
            <person name="Bechman K.B."/>
            <person name="Herman A."/>
            <person name="Abrahante J.E."/>
            <person name="Garbe J."/>
        </authorList>
    </citation>
    <scope>NUCLEOTIDE SEQUENCE</scope>
    <source>
        <strain evidence="1">Duluth1</strain>
        <tissue evidence="1">Whole animal</tissue>
    </source>
</reference>